<comment type="function">
    <text evidence="5">DNA polymerase III is a complex, multichain enzyme responsible for most of the replicative synthesis in bacteria. The epsilon subunit contain the editing function and is a proofreading 3'-5' exonuclease.</text>
</comment>
<evidence type="ECO:0000256" key="2">
    <source>
        <dbReference type="ARBA" id="ARBA00022722"/>
    </source>
</evidence>
<evidence type="ECO:0000256" key="1">
    <source>
        <dbReference type="ARBA" id="ARBA00012417"/>
    </source>
</evidence>
<dbReference type="EMBL" id="FLYE01000023">
    <property type="protein sequence ID" value="SCA56915.1"/>
    <property type="molecule type" value="Genomic_DNA"/>
</dbReference>
<dbReference type="Pfam" id="PF00929">
    <property type="entry name" value="RNase_T"/>
    <property type="match status" value="1"/>
</dbReference>
<organism evidence="8 9">
    <name type="scientific">Candidatus Terasakiella magnetica</name>
    <dbReference type="NCBI Taxonomy" id="1867952"/>
    <lineage>
        <taxon>Bacteria</taxon>
        <taxon>Pseudomonadati</taxon>
        <taxon>Pseudomonadota</taxon>
        <taxon>Alphaproteobacteria</taxon>
        <taxon>Rhodospirillales</taxon>
        <taxon>Terasakiellaceae</taxon>
        <taxon>Terasakiella</taxon>
    </lineage>
</organism>
<dbReference type="RefSeq" id="WP_069188968.1">
    <property type="nucleotide sequence ID" value="NZ_FLYE01000023.1"/>
</dbReference>
<dbReference type="PANTHER" id="PTHR30231">
    <property type="entry name" value="DNA POLYMERASE III SUBUNIT EPSILON"/>
    <property type="match status" value="1"/>
</dbReference>
<evidence type="ECO:0000256" key="5">
    <source>
        <dbReference type="ARBA" id="ARBA00025483"/>
    </source>
</evidence>
<feature type="domain" description="Exonuclease" evidence="7">
    <location>
        <begin position="43"/>
        <end position="217"/>
    </location>
</feature>
<dbReference type="InterPro" id="IPR013520">
    <property type="entry name" value="Ribonucl_H"/>
</dbReference>
<evidence type="ECO:0000259" key="7">
    <source>
        <dbReference type="SMART" id="SM00479"/>
    </source>
</evidence>
<proteinExistence type="predicted"/>
<dbReference type="GO" id="GO:0003677">
    <property type="term" value="F:DNA binding"/>
    <property type="evidence" value="ECO:0007669"/>
    <property type="project" value="InterPro"/>
</dbReference>
<dbReference type="InterPro" id="IPR006054">
    <property type="entry name" value="DnaQ"/>
</dbReference>
<dbReference type="CDD" id="cd06127">
    <property type="entry name" value="DEDDh"/>
    <property type="match status" value="1"/>
</dbReference>
<dbReference type="SUPFAM" id="SSF53098">
    <property type="entry name" value="Ribonuclease H-like"/>
    <property type="match status" value="1"/>
</dbReference>
<protein>
    <recommendedName>
        <fullName evidence="1">DNA-directed DNA polymerase</fullName>
        <ecNumber evidence="1">2.7.7.7</ecNumber>
    </recommendedName>
</protein>
<dbReference type="OrthoDB" id="6193218at2"/>
<dbReference type="GO" id="GO:0006260">
    <property type="term" value="P:DNA replication"/>
    <property type="evidence" value="ECO:0007669"/>
    <property type="project" value="InterPro"/>
</dbReference>
<dbReference type="GO" id="GO:0003887">
    <property type="term" value="F:DNA-directed DNA polymerase activity"/>
    <property type="evidence" value="ECO:0007669"/>
    <property type="project" value="UniProtKB-EC"/>
</dbReference>
<dbReference type="InterPro" id="IPR012337">
    <property type="entry name" value="RNaseH-like_sf"/>
</dbReference>
<dbReference type="PANTHER" id="PTHR30231:SF4">
    <property type="entry name" value="PROTEIN NEN2"/>
    <property type="match status" value="1"/>
</dbReference>
<reference evidence="8 9" key="1">
    <citation type="submission" date="2016-07" db="EMBL/GenBank/DDBJ databases">
        <authorList>
            <person name="Lefevre C.T."/>
        </authorList>
    </citation>
    <scope>NUCLEOTIDE SEQUENCE [LARGE SCALE GENOMIC DNA]</scope>
    <source>
        <strain evidence="8">PR1</strain>
    </source>
</reference>
<name>A0A1C3RI27_9PROT</name>
<dbReference type="InterPro" id="IPR036397">
    <property type="entry name" value="RNaseH_sf"/>
</dbReference>
<gene>
    <name evidence="8" type="ORF">MTBPR1_30285</name>
</gene>
<keyword evidence="9" id="KW-1185">Reference proteome</keyword>
<dbReference type="Proteomes" id="UP000231658">
    <property type="component" value="Unassembled WGS sequence"/>
</dbReference>
<dbReference type="EC" id="2.7.7.7" evidence="1"/>
<evidence type="ECO:0000313" key="9">
    <source>
        <dbReference type="Proteomes" id="UP000231658"/>
    </source>
</evidence>
<dbReference type="SMART" id="SM00479">
    <property type="entry name" value="EXOIII"/>
    <property type="match status" value="1"/>
</dbReference>
<dbReference type="GO" id="GO:0008408">
    <property type="term" value="F:3'-5' exonuclease activity"/>
    <property type="evidence" value="ECO:0007669"/>
    <property type="project" value="TreeGrafter"/>
</dbReference>
<dbReference type="GO" id="GO:0005829">
    <property type="term" value="C:cytosol"/>
    <property type="evidence" value="ECO:0007669"/>
    <property type="project" value="TreeGrafter"/>
</dbReference>
<comment type="catalytic activity">
    <reaction evidence="6">
        <text>DNA(n) + a 2'-deoxyribonucleoside 5'-triphosphate = DNA(n+1) + diphosphate</text>
        <dbReference type="Rhea" id="RHEA:22508"/>
        <dbReference type="Rhea" id="RHEA-COMP:17339"/>
        <dbReference type="Rhea" id="RHEA-COMP:17340"/>
        <dbReference type="ChEBI" id="CHEBI:33019"/>
        <dbReference type="ChEBI" id="CHEBI:61560"/>
        <dbReference type="ChEBI" id="CHEBI:173112"/>
        <dbReference type="EC" id="2.7.7.7"/>
    </reaction>
</comment>
<dbReference type="STRING" id="1867952.MTBPR1_30285"/>
<dbReference type="AlphaFoldDB" id="A0A1C3RI27"/>
<keyword evidence="2" id="KW-0540">Nuclease</keyword>
<dbReference type="Gene3D" id="3.30.420.10">
    <property type="entry name" value="Ribonuclease H-like superfamily/Ribonuclease H"/>
    <property type="match status" value="1"/>
</dbReference>
<sequence>MWKRIFGPDLRREWYLIKMPEGPMKQYYRKPIPWPETDYKELEYLCIDLELSGLNPETDEILSVGFAPIVDQNVILSESAHYLVRPSGDLPEDSVIVHGLTDDRLAEAEPLEDILPHVLMALSGRVLLAHHAPIELGFLNAACERIYGYPLLTRAVDTLELEKRNRQQRNQPLDGGVLRLAKAREAYNLPRYRAHNALVDAVASGELFLAQAAHKASKGEKITLREVMFRNR</sequence>
<evidence type="ECO:0000256" key="3">
    <source>
        <dbReference type="ARBA" id="ARBA00022801"/>
    </source>
</evidence>
<accession>A0A1C3RI27</accession>
<evidence type="ECO:0000313" key="8">
    <source>
        <dbReference type="EMBL" id="SCA56915.1"/>
    </source>
</evidence>
<evidence type="ECO:0000256" key="6">
    <source>
        <dbReference type="ARBA" id="ARBA00049244"/>
    </source>
</evidence>
<keyword evidence="3" id="KW-0378">Hydrolase</keyword>
<dbReference type="NCBIfam" id="TIGR00573">
    <property type="entry name" value="dnaq"/>
    <property type="match status" value="1"/>
</dbReference>
<evidence type="ECO:0000256" key="4">
    <source>
        <dbReference type="ARBA" id="ARBA00022839"/>
    </source>
</evidence>
<keyword evidence="4" id="KW-0269">Exonuclease</keyword>